<evidence type="ECO:0000256" key="1">
    <source>
        <dbReference type="ARBA" id="ARBA00023015"/>
    </source>
</evidence>
<dbReference type="SUPFAM" id="SSF48498">
    <property type="entry name" value="Tetracyclin repressor-like, C-terminal domain"/>
    <property type="match status" value="1"/>
</dbReference>
<keyword evidence="1" id="KW-0805">Transcription regulation</keyword>
<name>A0A9E2L6I1_9BACT</name>
<dbReference type="AlphaFoldDB" id="A0A9E2L6I1"/>
<reference evidence="6" key="2">
    <citation type="submission" date="2021-04" db="EMBL/GenBank/DDBJ databases">
        <authorList>
            <person name="Gilroy R."/>
        </authorList>
    </citation>
    <scope>NUCLEOTIDE SEQUENCE</scope>
    <source>
        <strain evidence="6">G3-2149</strain>
    </source>
</reference>
<evidence type="ECO:0000256" key="3">
    <source>
        <dbReference type="ARBA" id="ARBA00023163"/>
    </source>
</evidence>
<dbReference type="SUPFAM" id="SSF46689">
    <property type="entry name" value="Homeodomain-like"/>
    <property type="match status" value="1"/>
</dbReference>
<feature type="DNA-binding region" description="H-T-H motif" evidence="4">
    <location>
        <begin position="25"/>
        <end position="44"/>
    </location>
</feature>
<evidence type="ECO:0000259" key="5">
    <source>
        <dbReference type="PROSITE" id="PS50977"/>
    </source>
</evidence>
<dbReference type="GO" id="GO:0003677">
    <property type="term" value="F:DNA binding"/>
    <property type="evidence" value="ECO:0007669"/>
    <property type="project" value="UniProtKB-UniRule"/>
</dbReference>
<sequence>MKTNREAILQHALQLFMSMNYERVSLQMITKAVGLSKTGIFNYYPTKQDLFIAVIDKYLFHAQNPENKYGLTYASLADFLENYVQGVRRTMEEIVALGSLQKETMRVESANAGYFHLFQQALFYYPNAQAKLREVFDSEYHLWHSVLGQAREQGEIKPDTNVEEATALFRQVFVGLSYEMSFFEGLNVEILQKRFQYIYSLLKA</sequence>
<dbReference type="InterPro" id="IPR036271">
    <property type="entry name" value="Tet_transcr_reg_TetR-rel_C_sf"/>
</dbReference>
<organism evidence="6 7">
    <name type="scientific">Candidatus Paraprevotella stercoravium</name>
    <dbReference type="NCBI Taxonomy" id="2838725"/>
    <lineage>
        <taxon>Bacteria</taxon>
        <taxon>Pseudomonadati</taxon>
        <taxon>Bacteroidota</taxon>
        <taxon>Bacteroidia</taxon>
        <taxon>Bacteroidales</taxon>
        <taxon>Prevotellaceae</taxon>
        <taxon>Paraprevotella</taxon>
    </lineage>
</organism>
<dbReference type="PANTHER" id="PTHR47506:SF6">
    <property type="entry name" value="HTH-TYPE TRANSCRIPTIONAL REPRESSOR NEMR"/>
    <property type="match status" value="1"/>
</dbReference>
<evidence type="ECO:0000256" key="2">
    <source>
        <dbReference type="ARBA" id="ARBA00023125"/>
    </source>
</evidence>
<proteinExistence type="predicted"/>
<dbReference type="Proteomes" id="UP000823865">
    <property type="component" value="Unassembled WGS sequence"/>
</dbReference>
<keyword evidence="2 4" id="KW-0238">DNA-binding</keyword>
<dbReference type="EMBL" id="JAHLFU010000182">
    <property type="protein sequence ID" value="MBU3853871.1"/>
    <property type="molecule type" value="Genomic_DNA"/>
</dbReference>
<comment type="caution">
    <text evidence="6">The sequence shown here is derived from an EMBL/GenBank/DDBJ whole genome shotgun (WGS) entry which is preliminary data.</text>
</comment>
<dbReference type="Pfam" id="PF00440">
    <property type="entry name" value="TetR_N"/>
    <property type="match status" value="1"/>
</dbReference>
<gene>
    <name evidence="6" type="ORF">H9789_08685</name>
</gene>
<dbReference type="PROSITE" id="PS50977">
    <property type="entry name" value="HTH_TETR_2"/>
    <property type="match status" value="1"/>
</dbReference>
<evidence type="ECO:0000313" key="7">
    <source>
        <dbReference type="Proteomes" id="UP000823865"/>
    </source>
</evidence>
<keyword evidence="3" id="KW-0804">Transcription</keyword>
<evidence type="ECO:0000256" key="4">
    <source>
        <dbReference type="PROSITE-ProRule" id="PRU00335"/>
    </source>
</evidence>
<protein>
    <submittedName>
        <fullName evidence="6">TetR/AcrR family transcriptional regulator</fullName>
    </submittedName>
</protein>
<feature type="domain" description="HTH tetR-type" evidence="5">
    <location>
        <begin position="2"/>
        <end position="62"/>
    </location>
</feature>
<accession>A0A9E2L6I1</accession>
<dbReference type="InterPro" id="IPR001647">
    <property type="entry name" value="HTH_TetR"/>
</dbReference>
<dbReference type="InterPro" id="IPR009057">
    <property type="entry name" value="Homeodomain-like_sf"/>
</dbReference>
<reference evidence="6" key="1">
    <citation type="journal article" date="2021" name="PeerJ">
        <title>Extensive microbial diversity within the chicken gut microbiome revealed by metagenomics and culture.</title>
        <authorList>
            <person name="Gilroy R."/>
            <person name="Ravi A."/>
            <person name="Getino M."/>
            <person name="Pursley I."/>
            <person name="Horton D.L."/>
            <person name="Alikhan N.F."/>
            <person name="Baker D."/>
            <person name="Gharbi K."/>
            <person name="Hall N."/>
            <person name="Watson M."/>
            <person name="Adriaenssens E.M."/>
            <person name="Foster-Nyarko E."/>
            <person name="Jarju S."/>
            <person name="Secka A."/>
            <person name="Antonio M."/>
            <person name="Oren A."/>
            <person name="Chaudhuri R.R."/>
            <person name="La Ragione R."/>
            <person name="Hildebrand F."/>
            <person name="Pallen M.J."/>
        </authorList>
    </citation>
    <scope>NUCLEOTIDE SEQUENCE</scope>
    <source>
        <strain evidence="6">G3-2149</strain>
    </source>
</reference>
<evidence type="ECO:0000313" key="6">
    <source>
        <dbReference type="EMBL" id="MBU3853871.1"/>
    </source>
</evidence>
<dbReference type="Gene3D" id="1.10.357.10">
    <property type="entry name" value="Tetracycline Repressor, domain 2"/>
    <property type="match status" value="1"/>
</dbReference>
<dbReference type="PANTHER" id="PTHR47506">
    <property type="entry name" value="TRANSCRIPTIONAL REGULATORY PROTEIN"/>
    <property type="match status" value="1"/>
</dbReference>